<accession>A0A6C2YHN2</accession>
<sequence>MIDKDGFEAWVMFVDDTIAQLLSELPEDTSQQLNFTPESLDVLEGWLLSKYDSPHAILQPSENWYIDRASKYVGETIRRNAGGEWAINLDDPSYAYYGVPEIRSERFSTECPASLVTASLDRRRGNFIRTIVENIIRESR</sequence>
<dbReference type="InParanoid" id="A0A6C2YHN2"/>
<evidence type="ECO:0000313" key="2">
    <source>
        <dbReference type="Proteomes" id="UP000464378"/>
    </source>
</evidence>
<dbReference type="AlphaFoldDB" id="A0A6C2YHN2"/>
<dbReference type="EMBL" id="LR593887">
    <property type="protein sequence ID" value="VTR96940.1"/>
    <property type="molecule type" value="Genomic_DNA"/>
</dbReference>
<gene>
    <name evidence="1" type="ORF">GMBLW1_31990</name>
</gene>
<dbReference type="RefSeq" id="WP_162655943.1">
    <property type="nucleotide sequence ID" value="NZ_LR593887.1"/>
</dbReference>
<proteinExistence type="predicted"/>
<dbReference type="KEGG" id="tim:GMBLW1_31990"/>
<reference evidence="1" key="1">
    <citation type="submission" date="2019-04" db="EMBL/GenBank/DDBJ databases">
        <authorList>
            <consortium name="Science for Life Laboratories"/>
        </authorList>
    </citation>
    <scope>NUCLEOTIDE SEQUENCE</scope>
    <source>
        <strain evidence="1">MBLW1</strain>
    </source>
</reference>
<protein>
    <submittedName>
        <fullName evidence="1">Uncharacterized protein</fullName>
    </submittedName>
</protein>
<dbReference type="Proteomes" id="UP000464378">
    <property type="component" value="Chromosome"/>
</dbReference>
<dbReference type="EMBL" id="LR586016">
    <property type="protein sequence ID" value="VIP00761.1"/>
    <property type="molecule type" value="Genomic_DNA"/>
</dbReference>
<name>A0A6C2YHN2_9BACT</name>
<keyword evidence="2" id="KW-1185">Reference proteome</keyword>
<organism evidence="1">
    <name type="scientific">Tuwongella immobilis</name>
    <dbReference type="NCBI Taxonomy" id="692036"/>
    <lineage>
        <taxon>Bacteria</taxon>
        <taxon>Pseudomonadati</taxon>
        <taxon>Planctomycetota</taxon>
        <taxon>Planctomycetia</taxon>
        <taxon>Gemmatales</taxon>
        <taxon>Gemmataceae</taxon>
        <taxon>Tuwongella</taxon>
    </lineage>
</organism>
<evidence type="ECO:0000313" key="1">
    <source>
        <dbReference type="EMBL" id="VIP00761.1"/>
    </source>
</evidence>